<name>A0A9D1GFV8_9BACT</name>
<evidence type="ECO:0008006" key="3">
    <source>
        <dbReference type="Google" id="ProtNLM"/>
    </source>
</evidence>
<dbReference type="Proteomes" id="UP000886722">
    <property type="component" value="Unassembled WGS sequence"/>
</dbReference>
<dbReference type="PROSITE" id="PS51257">
    <property type="entry name" value="PROKAR_LIPOPROTEIN"/>
    <property type="match status" value="1"/>
</dbReference>
<evidence type="ECO:0000313" key="1">
    <source>
        <dbReference type="EMBL" id="HIT40088.1"/>
    </source>
</evidence>
<dbReference type="EMBL" id="DVKT01000063">
    <property type="protein sequence ID" value="HIT40088.1"/>
    <property type="molecule type" value="Genomic_DNA"/>
</dbReference>
<reference evidence="1" key="1">
    <citation type="submission" date="2020-10" db="EMBL/GenBank/DDBJ databases">
        <authorList>
            <person name="Gilroy R."/>
        </authorList>
    </citation>
    <scope>NUCLEOTIDE SEQUENCE</scope>
    <source>
        <strain evidence="1">21143</strain>
    </source>
</reference>
<evidence type="ECO:0000313" key="2">
    <source>
        <dbReference type="Proteomes" id="UP000886722"/>
    </source>
</evidence>
<proteinExistence type="predicted"/>
<accession>A0A9D1GFV8</accession>
<dbReference type="SUPFAM" id="SSF48452">
    <property type="entry name" value="TPR-like"/>
    <property type="match status" value="1"/>
</dbReference>
<comment type="caution">
    <text evidence="1">The sequence shown here is derived from an EMBL/GenBank/DDBJ whole genome shotgun (WGS) entry which is preliminary data.</text>
</comment>
<gene>
    <name evidence="1" type="ORF">IAD06_08660</name>
</gene>
<protein>
    <recommendedName>
        <fullName evidence="3">RagB/SusD family nutrient uptake outer membrane protein</fullName>
    </recommendedName>
</protein>
<dbReference type="Gene3D" id="1.25.40.390">
    <property type="match status" value="1"/>
</dbReference>
<organism evidence="1 2">
    <name type="scientific">Candidatus Caccoplasma intestinavium</name>
    <dbReference type="NCBI Taxonomy" id="2840716"/>
    <lineage>
        <taxon>Bacteria</taxon>
        <taxon>Pseudomonadati</taxon>
        <taxon>Bacteroidota</taxon>
        <taxon>Bacteroidia</taxon>
        <taxon>Bacteroidales</taxon>
        <taxon>Bacteroidaceae</taxon>
        <taxon>Bacteroidaceae incertae sedis</taxon>
        <taxon>Candidatus Caccoplasma</taxon>
    </lineage>
</organism>
<reference evidence="1" key="2">
    <citation type="journal article" date="2021" name="PeerJ">
        <title>Extensive microbial diversity within the chicken gut microbiome revealed by metagenomics and culture.</title>
        <authorList>
            <person name="Gilroy R."/>
            <person name="Ravi A."/>
            <person name="Getino M."/>
            <person name="Pursley I."/>
            <person name="Horton D.L."/>
            <person name="Alikhan N.F."/>
            <person name="Baker D."/>
            <person name="Gharbi K."/>
            <person name="Hall N."/>
            <person name="Watson M."/>
            <person name="Adriaenssens E.M."/>
            <person name="Foster-Nyarko E."/>
            <person name="Jarju S."/>
            <person name="Secka A."/>
            <person name="Antonio M."/>
            <person name="Oren A."/>
            <person name="Chaudhuri R.R."/>
            <person name="La Ragione R."/>
            <person name="Hildebrand F."/>
            <person name="Pallen M.J."/>
        </authorList>
    </citation>
    <scope>NUCLEOTIDE SEQUENCE</scope>
    <source>
        <strain evidence="1">21143</strain>
    </source>
</reference>
<dbReference type="InterPro" id="IPR011990">
    <property type="entry name" value="TPR-like_helical_dom_sf"/>
</dbReference>
<dbReference type="AlphaFoldDB" id="A0A9D1GFV8"/>
<sequence>MEKFAALFIVAALFVSCSDETTDLLDEGNYVGVNSELYSGLWGCASTVADVADQALILEALRGNLLEPTENAGTEVWNIWKYSDLNGNTLADPAGYYRVIMNVNDYVAHVDKYRKENPTALNFEEKYGVTFDLYISTAIRYKVWAYMMLAKIYGEAIYFDDPLSEYQDIAKYPKLGFDQIIDKCLELMNTGMYGVDGKQITRWRTFLFPSITGENEGHMRYDRYQFTPQCLLAELYLYKRDYHNAAINAMTEITLGGRTGGGECYIMPLRGAYSSGWKNCIHTYFRWEDITMASYNPRMYETNRLEDFASNVSPYSYYVRPTQVAMARFDTTSVPCIESAILSDRYRGRGGTFAETETGQIILQKWVSGVAQTTETVIPLYRASGLHLILCEALAGLAKDPSTTEEMRNAFIETALVLLNQGIVTYWDTTTGDFKAGSCFDKVIKYFDPSNANKYLANLYRGTNHTQSASQYIHKGIRGRVAMGNVGGDILSTDEDSGLPLYTPEEQCWKLDSLLADEYFFELSGEGQVMFALYRMMQNYPEKKEYFIKSMAAGRGDVESILSADKGWFIDYDLTEGN</sequence>